<evidence type="ECO:0000313" key="3">
    <source>
        <dbReference type="Proteomes" id="UP001346149"/>
    </source>
</evidence>
<evidence type="ECO:0000256" key="1">
    <source>
        <dbReference type="SAM" id="MobiDB-lite"/>
    </source>
</evidence>
<comment type="caution">
    <text evidence="2">The sequence shown here is derived from an EMBL/GenBank/DDBJ whole genome shotgun (WGS) entry which is preliminary data.</text>
</comment>
<dbReference type="EMBL" id="JAXQNO010000002">
    <property type="protein sequence ID" value="KAK4802128.1"/>
    <property type="molecule type" value="Genomic_DNA"/>
</dbReference>
<dbReference type="Proteomes" id="UP001346149">
    <property type="component" value="Unassembled WGS sequence"/>
</dbReference>
<dbReference type="AlphaFoldDB" id="A0AAN7RMS9"/>
<accession>A0AAN7RMS9</accession>
<organism evidence="2 3">
    <name type="scientific">Trapa natans</name>
    <name type="common">Water chestnut</name>
    <dbReference type="NCBI Taxonomy" id="22666"/>
    <lineage>
        <taxon>Eukaryota</taxon>
        <taxon>Viridiplantae</taxon>
        <taxon>Streptophyta</taxon>
        <taxon>Embryophyta</taxon>
        <taxon>Tracheophyta</taxon>
        <taxon>Spermatophyta</taxon>
        <taxon>Magnoliopsida</taxon>
        <taxon>eudicotyledons</taxon>
        <taxon>Gunneridae</taxon>
        <taxon>Pentapetalae</taxon>
        <taxon>rosids</taxon>
        <taxon>malvids</taxon>
        <taxon>Myrtales</taxon>
        <taxon>Lythraceae</taxon>
        <taxon>Trapa</taxon>
    </lineage>
</organism>
<sequence>MFELKKISKPGVQQERANPSFGGGEGWTPNIGGSTKSIRTDRPISDHDEQAQAQHTTDSLCHKWLEEYGSHQVGKLERRNNNLTFLLTK</sequence>
<gene>
    <name evidence="2" type="ORF">SAY86_000331</name>
</gene>
<feature type="region of interest" description="Disordered" evidence="1">
    <location>
        <begin position="1"/>
        <end position="56"/>
    </location>
</feature>
<reference evidence="2 3" key="1">
    <citation type="journal article" date="2023" name="Hortic Res">
        <title>Pangenome of water caltrop reveals structural variations and asymmetric subgenome divergence after allopolyploidization.</title>
        <authorList>
            <person name="Zhang X."/>
            <person name="Chen Y."/>
            <person name="Wang L."/>
            <person name="Yuan Y."/>
            <person name="Fang M."/>
            <person name="Shi L."/>
            <person name="Lu R."/>
            <person name="Comes H.P."/>
            <person name="Ma Y."/>
            <person name="Chen Y."/>
            <person name="Huang G."/>
            <person name="Zhou Y."/>
            <person name="Zheng Z."/>
            <person name="Qiu Y."/>
        </authorList>
    </citation>
    <scope>NUCLEOTIDE SEQUENCE [LARGE SCALE GENOMIC DNA]</scope>
    <source>
        <strain evidence="2">F231</strain>
    </source>
</reference>
<name>A0AAN7RMS9_TRANT</name>
<keyword evidence="3" id="KW-1185">Reference proteome</keyword>
<evidence type="ECO:0000313" key="2">
    <source>
        <dbReference type="EMBL" id="KAK4802128.1"/>
    </source>
</evidence>
<feature type="compositionally biased region" description="Basic and acidic residues" evidence="1">
    <location>
        <begin position="38"/>
        <end position="50"/>
    </location>
</feature>
<proteinExistence type="predicted"/>
<protein>
    <submittedName>
        <fullName evidence="2">Uncharacterized protein</fullName>
    </submittedName>
</protein>